<dbReference type="Gene3D" id="3.90.1150.10">
    <property type="entry name" value="Aspartate Aminotransferase, domain 1"/>
    <property type="match status" value="1"/>
</dbReference>
<evidence type="ECO:0000256" key="1">
    <source>
        <dbReference type="ARBA" id="ARBA00001933"/>
    </source>
</evidence>
<comment type="similarity">
    <text evidence="2 4">Belongs to the class-III pyridoxal-phosphate-dependent aminotransferase family.</text>
</comment>
<dbReference type="Pfam" id="PF00202">
    <property type="entry name" value="Aminotran_3"/>
    <property type="match status" value="1"/>
</dbReference>
<dbReference type="InterPro" id="IPR005814">
    <property type="entry name" value="Aminotrans_3"/>
</dbReference>
<sequence>MEKIFITDQCSEAYLNDRKYVLHSWSVQSKVNPPVITGGQGVWFWDEKGNRYMDFASQLVNLNVGFQHPRVVEAIKEQAEKLCYIAPSFANDVRGKLARKIVEITPPRIAKCFFTTGGADANENAIKIARAYTGRHKIISRYRSYHGATYGAISVSGDPRRPPVEPGIPGIVRVFDPYCYRCSFGKSYPECNLECAEHVREVILYENPNTVAAIIMEPVTGSNGVFIPPVEYGRRIREICDEFGILLIADEVMTGFGRTGYWFGVNYFDIEPDIITMAKGCNSGYVPLGIVAVSDRIAEFFDNRMLYCGLTYSGHPLACASALACISVYEEEGLIDNARKMGAVVSAEMAKLKERHPCVGDVRNIGLFGCIELVKDRFTKEPLVPWNGPPGVMAEISKQLWADGLSMYIRWNYMFVAPPLLITADEIRWGFEKIDQALEIADCFVQKDASLQKG</sequence>
<dbReference type="NCBIfam" id="NF004718">
    <property type="entry name" value="PRK06062.1"/>
    <property type="match status" value="1"/>
</dbReference>
<comment type="cofactor">
    <cofactor evidence="1">
        <name>pyridoxal 5'-phosphate</name>
        <dbReference type="ChEBI" id="CHEBI:597326"/>
    </cofactor>
</comment>
<keyword evidence="5" id="KW-0032">Aminotransferase</keyword>
<dbReference type="Proteomes" id="UP001461341">
    <property type="component" value="Chromosome"/>
</dbReference>
<name>A0ABZ2YCV5_9BACT</name>
<dbReference type="PANTHER" id="PTHR43094">
    <property type="entry name" value="AMINOTRANSFERASE"/>
    <property type="match status" value="1"/>
</dbReference>
<dbReference type="GO" id="GO:0008483">
    <property type="term" value="F:transaminase activity"/>
    <property type="evidence" value="ECO:0007669"/>
    <property type="project" value="UniProtKB-KW"/>
</dbReference>
<keyword evidence="6" id="KW-1185">Reference proteome</keyword>
<evidence type="ECO:0000313" key="5">
    <source>
        <dbReference type="EMBL" id="WZL75604.1"/>
    </source>
</evidence>
<dbReference type="Gene3D" id="3.40.640.10">
    <property type="entry name" value="Type I PLP-dependent aspartate aminotransferase-like (Major domain)"/>
    <property type="match status" value="1"/>
</dbReference>
<dbReference type="SUPFAM" id="SSF53383">
    <property type="entry name" value="PLP-dependent transferases"/>
    <property type="match status" value="1"/>
</dbReference>
<organism evidence="5 6">
    <name type="scientific">Thermatribacter velox</name>
    <dbReference type="NCBI Taxonomy" id="3039681"/>
    <lineage>
        <taxon>Bacteria</taxon>
        <taxon>Pseudomonadati</taxon>
        <taxon>Atribacterota</taxon>
        <taxon>Atribacteria</taxon>
        <taxon>Atribacterales</taxon>
        <taxon>Thermatribacteraceae</taxon>
        <taxon>Thermatribacter</taxon>
    </lineage>
</organism>
<dbReference type="PANTHER" id="PTHR43094:SF1">
    <property type="entry name" value="AMINOTRANSFERASE CLASS-III"/>
    <property type="match status" value="1"/>
</dbReference>
<evidence type="ECO:0000256" key="4">
    <source>
        <dbReference type="RuleBase" id="RU003560"/>
    </source>
</evidence>
<dbReference type="InterPro" id="IPR015424">
    <property type="entry name" value="PyrdxlP-dep_Trfase"/>
</dbReference>
<dbReference type="InterPro" id="IPR015422">
    <property type="entry name" value="PyrdxlP-dep_Trfase_small"/>
</dbReference>
<dbReference type="InterPro" id="IPR049704">
    <property type="entry name" value="Aminotrans_3_PPA_site"/>
</dbReference>
<accession>A0ABZ2YCV5</accession>
<evidence type="ECO:0000313" key="6">
    <source>
        <dbReference type="Proteomes" id="UP001461341"/>
    </source>
</evidence>
<dbReference type="CDD" id="cd00610">
    <property type="entry name" value="OAT_like"/>
    <property type="match status" value="1"/>
</dbReference>
<dbReference type="InterPro" id="IPR015421">
    <property type="entry name" value="PyrdxlP-dep_Trfase_major"/>
</dbReference>
<evidence type="ECO:0000256" key="2">
    <source>
        <dbReference type="ARBA" id="ARBA00008954"/>
    </source>
</evidence>
<keyword evidence="3 4" id="KW-0663">Pyridoxal phosphate</keyword>
<dbReference type="PROSITE" id="PS00600">
    <property type="entry name" value="AA_TRANSFER_CLASS_3"/>
    <property type="match status" value="1"/>
</dbReference>
<proteinExistence type="inferred from homology"/>
<reference evidence="5 6" key="1">
    <citation type="submission" date="2023-03" db="EMBL/GenBank/DDBJ databases">
        <title>Novel Species.</title>
        <authorList>
            <person name="Ma S."/>
        </authorList>
    </citation>
    <scope>NUCLEOTIDE SEQUENCE [LARGE SCALE GENOMIC DNA]</scope>
    <source>
        <strain evidence="5 6">B11</strain>
    </source>
</reference>
<evidence type="ECO:0000256" key="3">
    <source>
        <dbReference type="ARBA" id="ARBA00022898"/>
    </source>
</evidence>
<dbReference type="RefSeq" id="WP_369017753.1">
    <property type="nucleotide sequence ID" value="NZ_CP121689.1"/>
</dbReference>
<protein>
    <submittedName>
        <fullName evidence="5">Aminotransferase class III-fold pyridoxal phosphate-dependent enzyme</fullName>
    </submittedName>
</protein>
<dbReference type="EMBL" id="CP121689">
    <property type="protein sequence ID" value="WZL75604.1"/>
    <property type="molecule type" value="Genomic_DNA"/>
</dbReference>
<gene>
    <name evidence="5" type="ORF">QBE54_08390</name>
</gene>
<keyword evidence="5" id="KW-0808">Transferase</keyword>